<accession>A0A448WAN3</accession>
<keyword evidence="2" id="KW-1185">Reference proteome</keyword>
<name>A0A448WAN3_9PLAT</name>
<protein>
    <submittedName>
        <fullName evidence="1">Uncharacterized protein</fullName>
    </submittedName>
</protein>
<sequence length="80" mass="8911">MCAEGKYNLYNYAGSNGYFMQLPSSSFSPPHALFSIETGQPILTEYRSGLHFGAGEGYRERHAMMFNNGQIILPRLLGFG</sequence>
<reference evidence="1" key="1">
    <citation type="submission" date="2018-11" db="EMBL/GenBank/DDBJ databases">
        <authorList>
            <consortium name="Pathogen Informatics"/>
        </authorList>
    </citation>
    <scope>NUCLEOTIDE SEQUENCE</scope>
</reference>
<evidence type="ECO:0000313" key="1">
    <source>
        <dbReference type="EMBL" id="VEL07127.1"/>
    </source>
</evidence>
<dbReference type="AlphaFoldDB" id="A0A448WAN3"/>
<evidence type="ECO:0000313" key="2">
    <source>
        <dbReference type="Proteomes" id="UP000784294"/>
    </source>
</evidence>
<proteinExistence type="predicted"/>
<dbReference type="EMBL" id="CAAALY010001054">
    <property type="protein sequence ID" value="VEL07127.1"/>
    <property type="molecule type" value="Genomic_DNA"/>
</dbReference>
<organism evidence="1 2">
    <name type="scientific">Protopolystoma xenopodis</name>
    <dbReference type="NCBI Taxonomy" id="117903"/>
    <lineage>
        <taxon>Eukaryota</taxon>
        <taxon>Metazoa</taxon>
        <taxon>Spiralia</taxon>
        <taxon>Lophotrochozoa</taxon>
        <taxon>Platyhelminthes</taxon>
        <taxon>Monogenea</taxon>
        <taxon>Polyopisthocotylea</taxon>
        <taxon>Polystomatidea</taxon>
        <taxon>Polystomatidae</taxon>
        <taxon>Protopolystoma</taxon>
    </lineage>
</organism>
<dbReference type="Proteomes" id="UP000784294">
    <property type="component" value="Unassembled WGS sequence"/>
</dbReference>
<gene>
    <name evidence="1" type="ORF">PXEA_LOCUS567</name>
</gene>
<comment type="caution">
    <text evidence="1">The sequence shown here is derived from an EMBL/GenBank/DDBJ whole genome shotgun (WGS) entry which is preliminary data.</text>
</comment>